<dbReference type="RefSeq" id="WP_154478275.1">
    <property type="nucleotide sequence ID" value="NZ_JAQYBV010000008.1"/>
</dbReference>
<dbReference type="InterPro" id="IPR014975">
    <property type="entry name" value="DUF1836"/>
</dbReference>
<accession>A0A6N7V1U2</accession>
<organism evidence="1 2">
    <name type="scientific">Suipraeoptans intestinalis</name>
    <dbReference type="NCBI Taxonomy" id="2606628"/>
    <lineage>
        <taxon>Bacteria</taxon>
        <taxon>Bacillati</taxon>
        <taxon>Bacillota</taxon>
        <taxon>Clostridia</taxon>
        <taxon>Lachnospirales</taxon>
        <taxon>Lachnospiraceae</taxon>
        <taxon>Suipraeoptans</taxon>
    </lineage>
</organism>
<keyword evidence="2" id="KW-1185">Reference proteome</keyword>
<dbReference type="PANTHER" id="PTHR40056:SF1">
    <property type="entry name" value="DUF1836 DOMAIN-CONTAINING PROTEIN"/>
    <property type="match status" value="1"/>
</dbReference>
<comment type="caution">
    <text evidence="1">The sequence shown here is derived from an EMBL/GenBank/DDBJ whole genome shotgun (WGS) entry which is preliminary data.</text>
</comment>
<evidence type="ECO:0000313" key="1">
    <source>
        <dbReference type="EMBL" id="MSR94539.1"/>
    </source>
</evidence>
<dbReference type="AlphaFoldDB" id="A0A6N7V1U2"/>
<evidence type="ECO:0000313" key="2">
    <source>
        <dbReference type="Proteomes" id="UP000434409"/>
    </source>
</evidence>
<reference evidence="1 2" key="1">
    <citation type="submission" date="2019-08" db="EMBL/GenBank/DDBJ databases">
        <title>In-depth cultivation of the pig gut microbiome towards novel bacterial diversity and tailored functional studies.</title>
        <authorList>
            <person name="Wylensek D."/>
            <person name="Hitch T.C.A."/>
            <person name="Clavel T."/>
        </authorList>
    </citation>
    <scope>NUCLEOTIDE SEQUENCE [LARGE SCALE GENOMIC DNA]</scope>
    <source>
        <strain evidence="1 2">68-1-5</strain>
    </source>
</reference>
<dbReference type="Pfam" id="PF08876">
    <property type="entry name" value="DUF1836"/>
    <property type="match status" value="1"/>
</dbReference>
<protein>
    <submittedName>
        <fullName evidence="1">DUF1836 domain-containing protein</fullName>
    </submittedName>
</protein>
<sequence length="204" mass="24047">MKIDTKEMLEQALFHLSRIEYMKSEDVPDIDLYMDQVTTFMDEQLSSNKRHEEDKILTKTMINNYTKNNLLPPPSSKKYSKEHMILLTFIYYFKNILSLKDIETLLSPVSKKLFGKKKEVSIASLYDEVRKLEQSKINTFEKNILASFEESSALFSDASLEYREYLRLFSLICSLSFDIYAKKLLVEKLIDQLPSPEKEKKKKR</sequence>
<name>A0A6N7V1U2_9FIRM</name>
<dbReference type="EMBL" id="VULY01000018">
    <property type="protein sequence ID" value="MSR94539.1"/>
    <property type="molecule type" value="Genomic_DNA"/>
</dbReference>
<proteinExistence type="predicted"/>
<gene>
    <name evidence="1" type="ORF">FYJ34_09785</name>
</gene>
<dbReference type="Proteomes" id="UP000434409">
    <property type="component" value="Unassembled WGS sequence"/>
</dbReference>
<dbReference type="PANTHER" id="PTHR40056">
    <property type="entry name" value="HYPOTHETICAL CYTOSOLIC PROTEIN"/>
    <property type="match status" value="1"/>
</dbReference>